<reference evidence="2 3" key="1">
    <citation type="submission" date="2024-05" db="EMBL/GenBank/DDBJ databases">
        <authorList>
            <person name="Yi C."/>
        </authorList>
    </citation>
    <scope>NUCLEOTIDE SEQUENCE [LARGE SCALE GENOMIC DNA]</scope>
    <source>
        <strain evidence="2 3">XS13</strain>
    </source>
</reference>
<proteinExistence type="predicted"/>
<comment type="caution">
    <text evidence="2">The sequence shown here is derived from an EMBL/GenBank/DDBJ whole genome shotgun (WGS) entry which is preliminary data.</text>
</comment>
<dbReference type="RefSeq" id="WP_347919166.1">
    <property type="nucleotide sequence ID" value="NZ_JBDXMX010000002.1"/>
</dbReference>
<sequence>MANYLIIGGHGKVGLLTAPRLAAEGHTVTSVVRDPGQTAEIEAAEATALVLDLENASQEEFAQAFAGQDAIIWSAGAGGGNPDRTFAVDRDAAIRTMDAAEQAGVKRYVMVSYQGASLNHGVPEDDSFFPYAESKGAADEHLRNSGLDWTILGPGMLTLDEPTGTISVGAGGGDDANRDTSRGNVAEAIRVALATPNTIGKQIEFTDGEEPVAAAFAQL</sequence>
<organism evidence="2 3">
    <name type="scientific">Citricoccus nitrophenolicus</name>
    <dbReference type="NCBI Taxonomy" id="863575"/>
    <lineage>
        <taxon>Bacteria</taxon>
        <taxon>Bacillati</taxon>
        <taxon>Actinomycetota</taxon>
        <taxon>Actinomycetes</taxon>
        <taxon>Micrococcales</taxon>
        <taxon>Micrococcaceae</taxon>
        <taxon>Citricoccus</taxon>
    </lineage>
</organism>
<dbReference type="InterPro" id="IPR016040">
    <property type="entry name" value="NAD(P)-bd_dom"/>
</dbReference>
<dbReference type="SUPFAM" id="SSF51735">
    <property type="entry name" value="NAD(P)-binding Rossmann-fold domains"/>
    <property type="match status" value="1"/>
</dbReference>
<dbReference type="InterPro" id="IPR036291">
    <property type="entry name" value="NAD(P)-bd_dom_sf"/>
</dbReference>
<protein>
    <submittedName>
        <fullName evidence="2">SDR family oxidoreductase</fullName>
    </submittedName>
</protein>
<dbReference type="Pfam" id="PF13460">
    <property type="entry name" value="NAD_binding_10"/>
    <property type="match status" value="1"/>
</dbReference>
<dbReference type="CDD" id="cd05243">
    <property type="entry name" value="SDR_a5"/>
    <property type="match status" value="1"/>
</dbReference>
<accession>A0ABV0IFB2</accession>
<name>A0ABV0IFB2_9MICC</name>
<dbReference type="PANTHER" id="PTHR15020">
    <property type="entry name" value="FLAVIN REDUCTASE-RELATED"/>
    <property type="match status" value="1"/>
</dbReference>
<evidence type="ECO:0000259" key="1">
    <source>
        <dbReference type="Pfam" id="PF13460"/>
    </source>
</evidence>
<keyword evidence="3" id="KW-1185">Reference proteome</keyword>
<evidence type="ECO:0000313" key="3">
    <source>
        <dbReference type="Proteomes" id="UP001484097"/>
    </source>
</evidence>
<evidence type="ECO:0000313" key="2">
    <source>
        <dbReference type="EMBL" id="MEO9246843.1"/>
    </source>
</evidence>
<dbReference type="Gene3D" id="3.40.50.720">
    <property type="entry name" value="NAD(P)-binding Rossmann-like Domain"/>
    <property type="match status" value="1"/>
</dbReference>
<dbReference type="EMBL" id="JBDXMX010000002">
    <property type="protein sequence ID" value="MEO9246843.1"/>
    <property type="molecule type" value="Genomic_DNA"/>
</dbReference>
<dbReference type="Proteomes" id="UP001484097">
    <property type="component" value="Unassembled WGS sequence"/>
</dbReference>
<feature type="domain" description="NAD(P)-binding" evidence="1">
    <location>
        <begin position="8"/>
        <end position="195"/>
    </location>
</feature>
<dbReference type="PANTHER" id="PTHR15020:SF50">
    <property type="entry name" value="UPF0659 PROTEIN YMR090W"/>
    <property type="match status" value="1"/>
</dbReference>
<gene>
    <name evidence="2" type="ORF">ABDK96_04040</name>
</gene>